<reference evidence="6 7" key="1">
    <citation type="submission" date="2013-08" db="EMBL/GenBank/DDBJ databases">
        <title>Genome of Pontibacillus chungwhensis.</title>
        <authorList>
            <person name="Wang Q."/>
            <person name="Wang G."/>
        </authorList>
    </citation>
    <scope>NUCLEOTIDE SEQUENCE [LARGE SCALE GENOMIC DNA]</scope>
    <source>
        <strain evidence="6 7">BH030062</strain>
    </source>
</reference>
<evidence type="ECO:0000256" key="4">
    <source>
        <dbReference type="ARBA" id="ARBA00022747"/>
    </source>
</evidence>
<gene>
    <name evidence="6" type="ORF">N780_10215</name>
</gene>
<dbReference type="eggNOG" id="COG1743">
    <property type="taxonomic scope" value="Bacteria"/>
</dbReference>
<dbReference type="Pfam" id="PF01555">
    <property type="entry name" value="N6_N4_Mtase"/>
    <property type="match status" value="1"/>
</dbReference>
<dbReference type="InterPro" id="IPR002941">
    <property type="entry name" value="DNA_methylase_N4/N6"/>
</dbReference>
<keyword evidence="3" id="KW-0808">Transferase</keyword>
<dbReference type="RefSeq" id="WP_052115170.1">
    <property type="nucleotide sequence ID" value="NZ_AVBG01000026.1"/>
</dbReference>
<protein>
    <submittedName>
        <fullName evidence="6">DNA methylase N-4/N-6</fullName>
    </submittedName>
</protein>
<evidence type="ECO:0000259" key="5">
    <source>
        <dbReference type="Pfam" id="PF01555"/>
    </source>
</evidence>
<feature type="domain" description="DNA methylase N-4/N-6" evidence="5">
    <location>
        <begin position="19"/>
        <end position="64"/>
    </location>
</feature>
<keyword evidence="7" id="KW-1185">Reference proteome</keyword>
<sequence length="608" mass="70039">MKDILKLYTKALPSKRSGSLYTAFSYPTKISPEAIAVYIASHTNPGETVLDTFGGSGTTGLATHLCDKPTQEVKELAEKMEAPVKWGPRKAYLYEISTIGSFLSKTMCNPPNSTLFKKEAENLLQRVEEKYGWYYKAIDPNGNLGEIRHIVWSETLKCNNCANEVTYWDMCVVYDDYVSLNNRFICPKCAHEDDVSKIERSYERYYDNLLGEYKYRKKREPKKVYGVTGKSRWSREITKEDIELLERIKGQNIQGLEIPVQKIEWGDLYRSGYHYGVTHVHHFYSYRNLIMLAALFKEIKNSPAEVREALRLLVLSYNYSHSTLMTRAVVKKNQKDLVLTSAQPGVLYISNLPIEKNILKGLHRKIKNFTDSFQIIEGSESEVEVINESSTNMEYISTGVIDYVFTDPPFGDYIPYSEINMINEVWLGDLTNNEDEAIISVSQGKGLGHYENMISSVFKELYRVLKNDGKATVVFHSANSGVWRALQNSYRNAGFKVSVSNVLDKLQKSFKQQNSRISVSGDPITLLQKRNDEETSQLSFHFSEADIIKYIINQLKNREEKITPERVYSRFINIYLENDWTIMMSAEEFYSKLITKYREEINYENAGQ</sequence>
<dbReference type="GO" id="GO:0003677">
    <property type="term" value="F:DNA binding"/>
    <property type="evidence" value="ECO:0007669"/>
    <property type="project" value="InterPro"/>
</dbReference>
<dbReference type="GO" id="GO:0008170">
    <property type="term" value="F:N-methyltransferase activity"/>
    <property type="evidence" value="ECO:0007669"/>
    <property type="project" value="InterPro"/>
</dbReference>
<comment type="similarity">
    <text evidence="1">Belongs to the N(4)/N(6)-methyltransferase family.</text>
</comment>
<dbReference type="AlphaFoldDB" id="A0A0A2UMY6"/>
<dbReference type="InterPro" id="IPR002052">
    <property type="entry name" value="DNA_methylase_N6_adenine_CS"/>
</dbReference>
<evidence type="ECO:0000256" key="2">
    <source>
        <dbReference type="ARBA" id="ARBA00022603"/>
    </source>
</evidence>
<dbReference type="OrthoDB" id="9800801at2"/>
<name>A0A0A2UMY6_9BACI</name>
<dbReference type="SUPFAM" id="SSF53335">
    <property type="entry name" value="S-adenosyl-L-methionine-dependent methyltransferases"/>
    <property type="match status" value="2"/>
</dbReference>
<dbReference type="EMBL" id="AVBG01000026">
    <property type="protein sequence ID" value="KGP89657.1"/>
    <property type="molecule type" value="Genomic_DNA"/>
</dbReference>
<evidence type="ECO:0000313" key="6">
    <source>
        <dbReference type="EMBL" id="KGP89657.1"/>
    </source>
</evidence>
<proteinExistence type="inferred from homology"/>
<keyword evidence="2 6" id="KW-0489">Methyltransferase</keyword>
<dbReference type="InterPro" id="IPR029063">
    <property type="entry name" value="SAM-dependent_MTases_sf"/>
</dbReference>
<dbReference type="GO" id="GO:0032259">
    <property type="term" value="P:methylation"/>
    <property type="evidence" value="ECO:0007669"/>
    <property type="project" value="UniProtKB-KW"/>
</dbReference>
<evidence type="ECO:0000313" key="7">
    <source>
        <dbReference type="Proteomes" id="UP000030153"/>
    </source>
</evidence>
<accession>A0A0A2UMY6</accession>
<dbReference type="Gene3D" id="3.40.50.150">
    <property type="entry name" value="Vaccinia Virus protein VP39"/>
    <property type="match status" value="2"/>
</dbReference>
<comment type="caution">
    <text evidence="6">The sequence shown here is derived from an EMBL/GenBank/DDBJ whole genome shotgun (WGS) entry which is preliminary data.</text>
</comment>
<evidence type="ECO:0000256" key="3">
    <source>
        <dbReference type="ARBA" id="ARBA00022679"/>
    </source>
</evidence>
<dbReference type="PROSITE" id="PS00092">
    <property type="entry name" value="N6_MTASE"/>
    <property type="match status" value="1"/>
</dbReference>
<evidence type="ECO:0000256" key="1">
    <source>
        <dbReference type="ARBA" id="ARBA00006594"/>
    </source>
</evidence>
<organism evidence="6 7">
    <name type="scientific">Pontibacillus chungwhensis BH030062</name>
    <dbReference type="NCBI Taxonomy" id="1385513"/>
    <lineage>
        <taxon>Bacteria</taxon>
        <taxon>Bacillati</taxon>
        <taxon>Bacillota</taxon>
        <taxon>Bacilli</taxon>
        <taxon>Bacillales</taxon>
        <taxon>Bacillaceae</taxon>
        <taxon>Pontibacillus</taxon>
    </lineage>
</organism>
<dbReference type="STRING" id="1385513.N780_10215"/>
<keyword evidence="4" id="KW-0680">Restriction system</keyword>
<dbReference type="Proteomes" id="UP000030153">
    <property type="component" value="Unassembled WGS sequence"/>
</dbReference>
<dbReference type="GO" id="GO:0009307">
    <property type="term" value="P:DNA restriction-modification system"/>
    <property type="evidence" value="ECO:0007669"/>
    <property type="project" value="UniProtKB-KW"/>
</dbReference>